<protein>
    <recommendedName>
        <fullName evidence="9">Transport permease protein</fullName>
    </recommendedName>
</protein>
<dbReference type="EMBL" id="APVH01000042">
    <property type="protein sequence ID" value="EPX77987.1"/>
    <property type="molecule type" value="Genomic_DNA"/>
</dbReference>
<sequence>MSLQETYQTRLRVIDALLLREAKKRFGGNLVGLASAFFEPMVQVAFFAVIFMATDRGAPHGAEVLVFMIAGVVPFHLFSKAMTRGMSAIDANSTLLSYPILKPIDTLVARCLLEIMIYVMTFVICMILAFYFELVDEIARLPFVFFGLVFAAALGFAAGVLAAAILSLTPVVKRVIPILNRAMFLTSGVFFSASMIPQFARDIFLWNPMLNITELVRHGIFQNYPSTFFNVGYILVVILVVLAAGFAALIFAERSPKAAIRG</sequence>
<evidence type="ECO:0000256" key="3">
    <source>
        <dbReference type="ARBA" id="ARBA00022448"/>
    </source>
</evidence>
<evidence type="ECO:0000256" key="2">
    <source>
        <dbReference type="ARBA" id="ARBA00007783"/>
    </source>
</evidence>
<keyword evidence="4 9" id="KW-1003">Cell membrane</keyword>
<feature type="transmembrane region" description="Helical" evidence="9">
    <location>
        <begin position="144"/>
        <end position="166"/>
    </location>
</feature>
<dbReference type="HOGENOM" id="CLU_060703_5_1_5"/>
<feature type="transmembrane region" description="Helical" evidence="9">
    <location>
        <begin position="231"/>
        <end position="252"/>
    </location>
</feature>
<feature type="transmembrane region" description="Helical" evidence="9">
    <location>
        <begin position="111"/>
        <end position="132"/>
    </location>
</feature>
<gene>
    <name evidence="11" type="ORF">Salmuc_03309</name>
</gene>
<feature type="domain" description="ABC transmembrane type-2" evidence="10">
    <location>
        <begin position="31"/>
        <end position="254"/>
    </location>
</feature>
<organism evidence="11 12">
    <name type="scientific">Salipiger mucosus DSM 16094</name>
    <dbReference type="NCBI Taxonomy" id="1123237"/>
    <lineage>
        <taxon>Bacteria</taxon>
        <taxon>Pseudomonadati</taxon>
        <taxon>Pseudomonadota</taxon>
        <taxon>Alphaproteobacteria</taxon>
        <taxon>Rhodobacterales</taxon>
        <taxon>Roseobacteraceae</taxon>
        <taxon>Salipiger</taxon>
    </lineage>
</organism>
<dbReference type="PANTHER" id="PTHR30413:SF8">
    <property type="entry name" value="TRANSPORT PERMEASE PROTEIN"/>
    <property type="match status" value="1"/>
</dbReference>
<feature type="transmembrane region" description="Helical" evidence="9">
    <location>
        <begin position="60"/>
        <end position="78"/>
    </location>
</feature>
<dbReference type="PROSITE" id="PS51012">
    <property type="entry name" value="ABC_TM2"/>
    <property type="match status" value="1"/>
</dbReference>
<evidence type="ECO:0000256" key="1">
    <source>
        <dbReference type="ARBA" id="ARBA00004429"/>
    </source>
</evidence>
<evidence type="ECO:0000256" key="4">
    <source>
        <dbReference type="ARBA" id="ARBA00022475"/>
    </source>
</evidence>
<name>S9QDJ0_9RHOB</name>
<dbReference type="InterPro" id="IPR013525">
    <property type="entry name" value="ABC2_TM"/>
</dbReference>
<evidence type="ECO:0000256" key="5">
    <source>
        <dbReference type="ARBA" id="ARBA00022519"/>
    </source>
</evidence>
<evidence type="ECO:0000256" key="7">
    <source>
        <dbReference type="ARBA" id="ARBA00022989"/>
    </source>
</evidence>
<dbReference type="Pfam" id="PF01061">
    <property type="entry name" value="ABC2_membrane"/>
    <property type="match status" value="1"/>
</dbReference>
<keyword evidence="3 9" id="KW-0813">Transport</keyword>
<dbReference type="eggNOG" id="COG1682">
    <property type="taxonomic scope" value="Bacteria"/>
</dbReference>
<evidence type="ECO:0000256" key="8">
    <source>
        <dbReference type="ARBA" id="ARBA00023136"/>
    </source>
</evidence>
<evidence type="ECO:0000256" key="6">
    <source>
        <dbReference type="ARBA" id="ARBA00022692"/>
    </source>
</evidence>
<dbReference type="GO" id="GO:0140359">
    <property type="term" value="F:ABC-type transporter activity"/>
    <property type="evidence" value="ECO:0007669"/>
    <property type="project" value="InterPro"/>
</dbReference>
<evidence type="ECO:0000313" key="12">
    <source>
        <dbReference type="Proteomes" id="UP000015347"/>
    </source>
</evidence>
<reference evidence="12" key="1">
    <citation type="journal article" date="2014" name="Stand. Genomic Sci.">
        <title>Genome sequence of the exopolysaccharide-producing Salipiger mucosus type strain (DSM 16094(T)), a moderately halophilic member of the Roseobacter clade.</title>
        <authorList>
            <person name="Riedel T."/>
            <person name="Spring S."/>
            <person name="Fiebig A."/>
            <person name="Petersen J."/>
            <person name="Kyrpides N.C."/>
            <person name="Goker M."/>
            <person name="Klenk H.P."/>
        </authorList>
    </citation>
    <scope>NUCLEOTIDE SEQUENCE [LARGE SCALE GENOMIC DNA]</scope>
    <source>
        <strain evidence="12">DSM 16094</strain>
    </source>
</reference>
<dbReference type="RefSeq" id="WP_021120717.1">
    <property type="nucleotide sequence ID" value="NZ_KE557281.1"/>
</dbReference>
<evidence type="ECO:0000313" key="11">
    <source>
        <dbReference type="EMBL" id="EPX77987.1"/>
    </source>
</evidence>
<comment type="similarity">
    <text evidence="2 9">Belongs to the ABC-2 integral membrane protein family.</text>
</comment>
<feature type="transmembrane region" description="Helical" evidence="9">
    <location>
        <begin position="30"/>
        <end position="54"/>
    </location>
</feature>
<dbReference type="GO" id="GO:0015920">
    <property type="term" value="P:lipopolysaccharide transport"/>
    <property type="evidence" value="ECO:0007669"/>
    <property type="project" value="TreeGrafter"/>
</dbReference>
<dbReference type="PRINTS" id="PR00164">
    <property type="entry name" value="ABC2TRNSPORT"/>
</dbReference>
<dbReference type="InterPro" id="IPR000412">
    <property type="entry name" value="ABC_2_transport"/>
</dbReference>
<proteinExistence type="inferred from homology"/>
<comment type="subcellular location">
    <subcellularLocation>
        <location evidence="1 9">Cell inner membrane</location>
        <topology evidence="1 9">Multi-pass membrane protein</topology>
    </subcellularLocation>
</comment>
<dbReference type="STRING" id="1123237.Salmuc_03309"/>
<keyword evidence="8 9" id="KW-0472">Membrane</keyword>
<accession>S9QDJ0</accession>
<dbReference type="GO" id="GO:0043190">
    <property type="term" value="C:ATP-binding cassette (ABC) transporter complex"/>
    <property type="evidence" value="ECO:0007669"/>
    <property type="project" value="InterPro"/>
</dbReference>
<dbReference type="PANTHER" id="PTHR30413">
    <property type="entry name" value="INNER MEMBRANE TRANSPORT PERMEASE"/>
    <property type="match status" value="1"/>
</dbReference>
<dbReference type="AlphaFoldDB" id="S9QDJ0"/>
<evidence type="ECO:0000259" key="10">
    <source>
        <dbReference type="PROSITE" id="PS51012"/>
    </source>
</evidence>
<keyword evidence="7 9" id="KW-1133">Transmembrane helix</keyword>
<keyword evidence="5" id="KW-0997">Cell inner membrane</keyword>
<dbReference type="InterPro" id="IPR047817">
    <property type="entry name" value="ABC2_TM_bact-type"/>
</dbReference>
<keyword evidence="12" id="KW-1185">Reference proteome</keyword>
<keyword evidence="6 9" id="KW-0812">Transmembrane</keyword>
<feature type="transmembrane region" description="Helical" evidence="9">
    <location>
        <begin position="178"/>
        <end position="200"/>
    </location>
</feature>
<comment type="caution">
    <text evidence="11">The sequence shown here is derived from an EMBL/GenBank/DDBJ whole genome shotgun (WGS) entry which is preliminary data.</text>
</comment>
<evidence type="ECO:0000256" key="9">
    <source>
        <dbReference type="RuleBase" id="RU361157"/>
    </source>
</evidence>
<dbReference type="Proteomes" id="UP000015347">
    <property type="component" value="Unassembled WGS sequence"/>
</dbReference>